<dbReference type="GO" id="GO:0008218">
    <property type="term" value="P:bioluminescence"/>
    <property type="evidence" value="ECO:0007669"/>
    <property type="project" value="InterPro"/>
</dbReference>
<evidence type="ECO:0000256" key="1">
    <source>
        <dbReference type="ARBA" id="ARBA00022857"/>
    </source>
</evidence>
<dbReference type="Pfam" id="PF05893">
    <property type="entry name" value="LuxC"/>
    <property type="match status" value="1"/>
</dbReference>
<dbReference type="InterPro" id="IPR008670">
    <property type="entry name" value="CoA_reduct_LuxC"/>
</dbReference>
<comment type="caution">
    <text evidence="2">The sequence shown here is derived from an EMBL/GenBank/DDBJ whole genome shotgun (WGS) entry which is preliminary data.</text>
</comment>
<dbReference type="EMBL" id="JALPRK010000019">
    <property type="protein sequence ID" value="MCK8489028.1"/>
    <property type="molecule type" value="Genomic_DNA"/>
</dbReference>
<dbReference type="AlphaFoldDB" id="A0A9X1Y1U8"/>
<dbReference type="RefSeq" id="WP_248553076.1">
    <property type="nucleotide sequence ID" value="NZ_JALPRK010000019.1"/>
</dbReference>
<evidence type="ECO:0000313" key="3">
    <source>
        <dbReference type="Proteomes" id="UP001139534"/>
    </source>
</evidence>
<reference evidence="2" key="1">
    <citation type="submission" date="2022-04" db="EMBL/GenBank/DDBJ databases">
        <authorList>
            <person name="Seo M.-J."/>
        </authorList>
    </citation>
    <scope>NUCLEOTIDE SEQUENCE</scope>
    <source>
        <strain evidence="2">MBLB2552</strain>
    </source>
</reference>
<evidence type="ECO:0008006" key="4">
    <source>
        <dbReference type="Google" id="ProtNLM"/>
    </source>
</evidence>
<evidence type="ECO:0000313" key="2">
    <source>
        <dbReference type="EMBL" id="MCK8489028.1"/>
    </source>
</evidence>
<keyword evidence="3" id="KW-1185">Reference proteome</keyword>
<dbReference type="GO" id="GO:0003995">
    <property type="term" value="F:acyl-CoA dehydrogenase activity"/>
    <property type="evidence" value="ECO:0007669"/>
    <property type="project" value="InterPro"/>
</dbReference>
<protein>
    <recommendedName>
        <fullName evidence="4">Long-chain-fatty-acyl-CoA reductase</fullName>
    </recommendedName>
</protein>
<organism evidence="2 3">
    <name type="scientific">Paenibacillus mellifer</name>
    <dbReference type="NCBI Taxonomy" id="2937794"/>
    <lineage>
        <taxon>Bacteria</taxon>
        <taxon>Bacillati</taxon>
        <taxon>Bacillota</taxon>
        <taxon>Bacilli</taxon>
        <taxon>Bacillales</taxon>
        <taxon>Paenibacillaceae</taxon>
        <taxon>Paenibacillus</taxon>
    </lineage>
</organism>
<dbReference type="Proteomes" id="UP001139534">
    <property type="component" value="Unassembled WGS sequence"/>
</dbReference>
<sequence length="420" mass="46558">MVIRYHSCTSSVVQELSLEQFTAKLTDIAEQARPIRNLSMDEMIQALYGVYQAWAMPSHPMYHKYKNAGLAYLLAFLHPESIKKLLSRGLRSEFVLDRTSEAGGFKGIAVPKGIVGHWVAGNVPLLSLISVLQALLTKNVSIVKLSSKQEDWISPFLHSLAGTGEAGRVMAEAVSVFSFPGEWDEPNAAMGAHCDVRIAWGGQEAVRSVAGLKGKDESNTLIFGPKYSCSVIDPLLMSEQDWISLARDTVLFQQLACSSPHAVIVKGRANEIREIASQLENAFNKITHLPYYEPLEAGESVKLLEYRAAALMNGEKIKSSGGTEWTIHSHERLQPLSGQGMRIIHVYPCDHWNELVKYLPSSIQTISHRLDADSLEALVHASKYSGVSRFVSVGNAHTYDIPWDGMLVLDQLVRWIRVYG</sequence>
<accession>A0A9X1Y1U8</accession>
<keyword evidence="1" id="KW-0521">NADP</keyword>
<name>A0A9X1Y1U8_9BACL</name>
<gene>
    <name evidence="2" type="ORF">M0651_17795</name>
</gene>
<proteinExistence type="predicted"/>